<keyword evidence="4 9" id="KW-0812">Transmembrane</keyword>
<dbReference type="PANTHER" id="PTHR33695:SF1">
    <property type="entry name" value="LIPOPROTEIN SIGNAL PEPTIDASE"/>
    <property type="match status" value="1"/>
</dbReference>
<evidence type="ECO:0000256" key="6">
    <source>
        <dbReference type="ARBA" id="ARBA00022801"/>
    </source>
</evidence>
<dbReference type="PANTHER" id="PTHR33695">
    <property type="entry name" value="LIPOPROTEIN SIGNAL PEPTIDASE"/>
    <property type="match status" value="1"/>
</dbReference>
<keyword evidence="5 9" id="KW-0064">Aspartyl protease</keyword>
<dbReference type="PROSITE" id="PS00855">
    <property type="entry name" value="SPASE_II"/>
    <property type="match status" value="1"/>
</dbReference>
<evidence type="ECO:0000256" key="9">
    <source>
        <dbReference type="HAMAP-Rule" id="MF_00161"/>
    </source>
</evidence>
<comment type="caution">
    <text evidence="9">Lacks conserved residue(s) required for the propagation of feature annotation.</text>
</comment>
<dbReference type="Pfam" id="PF01252">
    <property type="entry name" value="Peptidase_A8"/>
    <property type="match status" value="1"/>
</dbReference>
<keyword evidence="8 9" id="KW-0472">Membrane</keyword>
<comment type="subcellular location">
    <subcellularLocation>
        <location evidence="9">Cell membrane</location>
        <topology evidence="9">Multi-pass membrane protein</topology>
    </subcellularLocation>
</comment>
<evidence type="ECO:0000313" key="12">
    <source>
        <dbReference type="EMBL" id="GAA0354049.1"/>
    </source>
</evidence>
<evidence type="ECO:0000256" key="4">
    <source>
        <dbReference type="ARBA" id="ARBA00022692"/>
    </source>
</evidence>
<feature type="active site" evidence="9">
    <location>
        <position position="128"/>
    </location>
</feature>
<keyword evidence="6 9" id="KW-0378">Hydrolase</keyword>
<evidence type="ECO:0000256" key="3">
    <source>
        <dbReference type="ARBA" id="ARBA00022670"/>
    </source>
</evidence>
<evidence type="ECO:0000256" key="7">
    <source>
        <dbReference type="ARBA" id="ARBA00022989"/>
    </source>
</evidence>
<comment type="function">
    <text evidence="9 10">This protein specifically catalyzes the removal of signal peptides from prolipoproteins.</text>
</comment>
<keyword evidence="13" id="KW-1185">Reference proteome</keyword>
<dbReference type="HAMAP" id="MF_00161">
    <property type="entry name" value="LspA"/>
    <property type="match status" value="1"/>
</dbReference>
<accession>A0ABP3GXD7</accession>
<dbReference type="EMBL" id="BAAACW010000024">
    <property type="protein sequence ID" value="GAA0354049.1"/>
    <property type="molecule type" value="Genomic_DNA"/>
</dbReference>
<evidence type="ECO:0000256" key="10">
    <source>
        <dbReference type="RuleBase" id="RU000594"/>
    </source>
</evidence>
<dbReference type="EC" id="3.4.23.36" evidence="9"/>
<reference evidence="13" key="1">
    <citation type="journal article" date="2019" name="Int. J. Syst. Evol. Microbiol.">
        <title>The Global Catalogue of Microorganisms (GCM) 10K type strain sequencing project: providing services to taxonomists for standard genome sequencing and annotation.</title>
        <authorList>
            <consortium name="The Broad Institute Genomics Platform"/>
            <consortium name="The Broad Institute Genome Sequencing Center for Infectious Disease"/>
            <person name="Wu L."/>
            <person name="Ma J."/>
        </authorList>
    </citation>
    <scope>NUCLEOTIDE SEQUENCE [LARGE SCALE GENOMIC DNA]</scope>
    <source>
        <strain evidence="13">JCM 12662</strain>
    </source>
</reference>
<feature type="active site" evidence="9">
    <location>
        <position position="112"/>
    </location>
</feature>
<keyword evidence="3 9" id="KW-0645">Protease</keyword>
<keyword evidence="7 9" id="KW-1133">Transmembrane helix</keyword>
<sequence length="160" mass="18530">MLLYYIIALFIILVDQLTKYLTVQSIPLHETVEVIPSILSFTYHRNTGAAWSILEGQMWFFYIVTVIVVGVIIYYLHTHGKEDRLFALSLSLILGGAIGNFIDRLFLQYVVDMIRLEFIQFPIFNIADMALTIGVGLMILYLIRDEWKEYQKKKVGKTSD</sequence>
<protein>
    <recommendedName>
        <fullName evidence="9">Lipoprotein signal peptidase</fullName>
        <ecNumber evidence="9">3.4.23.36</ecNumber>
    </recommendedName>
    <alternativeName>
        <fullName evidence="9">Prolipoprotein signal peptidase</fullName>
    </alternativeName>
    <alternativeName>
        <fullName evidence="9">Signal peptidase II</fullName>
        <shortName evidence="9">SPase II</shortName>
    </alternativeName>
</protein>
<evidence type="ECO:0000256" key="8">
    <source>
        <dbReference type="ARBA" id="ARBA00023136"/>
    </source>
</evidence>
<feature type="transmembrane region" description="Helical" evidence="9">
    <location>
        <begin position="59"/>
        <end position="76"/>
    </location>
</feature>
<feature type="transmembrane region" description="Helical" evidence="9">
    <location>
        <begin position="122"/>
        <end position="143"/>
    </location>
</feature>
<dbReference type="InterPro" id="IPR001872">
    <property type="entry name" value="Peptidase_A8"/>
</dbReference>
<organism evidence="12 13">
    <name type="scientific">Alkalibacterium iburiense</name>
    <dbReference type="NCBI Taxonomy" id="290589"/>
    <lineage>
        <taxon>Bacteria</taxon>
        <taxon>Bacillati</taxon>
        <taxon>Bacillota</taxon>
        <taxon>Bacilli</taxon>
        <taxon>Lactobacillales</taxon>
        <taxon>Carnobacteriaceae</taxon>
        <taxon>Alkalibacterium</taxon>
    </lineage>
</organism>
<comment type="caution">
    <text evidence="12">The sequence shown here is derived from an EMBL/GenBank/DDBJ whole genome shotgun (WGS) entry which is preliminary data.</text>
</comment>
<evidence type="ECO:0000256" key="2">
    <source>
        <dbReference type="ARBA" id="ARBA00022475"/>
    </source>
</evidence>
<evidence type="ECO:0000256" key="1">
    <source>
        <dbReference type="ARBA" id="ARBA00006139"/>
    </source>
</evidence>
<keyword evidence="2 9" id="KW-1003">Cell membrane</keyword>
<comment type="catalytic activity">
    <reaction evidence="9 10">
        <text>Release of signal peptides from bacterial membrane prolipoproteins. Hydrolyzes -Xaa-Yaa-Zaa-|-(S,diacylglyceryl)Cys-, in which Xaa is hydrophobic (preferably Leu), and Yaa (Ala or Ser) and Zaa (Gly or Ala) have small, neutral side chains.</text>
        <dbReference type="EC" id="3.4.23.36"/>
    </reaction>
</comment>
<evidence type="ECO:0000256" key="5">
    <source>
        <dbReference type="ARBA" id="ARBA00022750"/>
    </source>
</evidence>
<dbReference type="Proteomes" id="UP001501166">
    <property type="component" value="Unassembled WGS sequence"/>
</dbReference>
<evidence type="ECO:0000313" key="13">
    <source>
        <dbReference type="Proteomes" id="UP001501166"/>
    </source>
</evidence>
<proteinExistence type="inferred from homology"/>
<dbReference type="RefSeq" id="WP_343753452.1">
    <property type="nucleotide sequence ID" value="NZ_BAAACW010000024.1"/>
</dbReference>
<gene>
    <name evidence="9 12" type="primary">lspA</name>
    <name evidence="12" type="ORF">GCM10008932_03830</name>
</gene>
<name>A0ABP3GXD7_9LACT</name>
<dbReference type="PRINTS" id="PR00781">
    <property type="entry name" value="LIPOSIGPTASE"/>
</dbReference>
<evidence type="ECO:0000256" key="11">
    <source>
        <dbReference type="RuleBase" id="RU004181"/>
    </source>
</evidence>
<dbReference type="NCBIfam" id="TIGR00077">
    <property type="entry name" value="lspA"/>
    <property type="match status" value="1"/>
</dbReference>
<comment type="similarity">
    <text evidence="1 9 11">Belongs to the peptidase A8 family.</text>
</comment>
<comment type="pathway">
    <text evidence="9">Protein modification; lipoprotein biosynthesis (signal peptide cleavage).</text>
</comment>
<feature type="transmembrane region" description="Helical" evidence="9">
    <location>
        <begin position="85"/>
        <end position="102"/>
    </location>
</feature>